<dbReference type="FunFam" id="1.20.140.40:FF:000010">
    <property type="entry name" value="Pectinesterase"/>
    <property type="match status" value="2"/>
</dbReference>
<dbReference type="GO" id="GO:0045490">
    <property type="term" value="P:pectin catabolic process"/>
    <property type="evidence" value="ECO:0007669"/>
    <property type="project" value="UniProtKB-UniPathway"/>
</dbReference>
<keyword evidence="6" id="KW-0134">Cell wall</keyword>
<dbReference type="Gene3D" id="1.20.140.40">
    <property type="entry name" value="Invertase/pectin methylesterase inhibitor family protein"/>
    <property type="match status" value="2"/>
</dbReference>
<evidence type="ECO:0000256" key="14">
    <source>
        <dbReference type="PROSITE-ProRule" id="PRU10040"/>
    </source>
</evidence>
<evidence type="ECO:0000256" key="12">
    <source>
        <dbReference type="ARBA" id="ARBA00023316"/>
    </source>
</evidence>
<sequence length="1086" mass="121303">MDLLTFKPLPLLALLLLTLFIYIQHLNISANYSDTPTELHIYKHAQVTESTTCQDTLYTDLCVSTVASFPEHRRKSLPEIISATINVTLAEIRESASNCTSLRRKLAKKLDPLDLRALDDCLELFSDSVTELIKVLSDLSASNSSTTKYYDDLLTLLSGAMTNQATCLDGFAFSKNNTRKLIEGRVRRISKHFSNCLAMAKKLKKRETKKKNSPRSLLQQEFPEYGGIRDGFPTWLRRNERRLLQTATNQTKVDLVVAKDGSGNFTTINEALNAAPNRSTTRFVIYIKKGAYFEYIDVGTSKTMIMLLGDGIGNTLIKGNRSVVDGWTTFRSSTVAVVGNGFIAKGITFENYAGPDKHQAVALRSGADFSAFYQCSFVAYQDTLYVHSLRQFYRECDVYGTVDFIFGNAAVVLQNCSLYARKPNPNQQNIFTAQGRDDPNQNTGISIHYGKVTAAADLLPVLSQFRTYLGRPWKLYSRTVYMSAKMESVVDPAGWLRWDQNSSVSLLYYGEYQNRGPGSTTSGRVTWPGYHIITNATEAAQFAPDNFIQASQWLPATGIPFNPNLTADHICCQNTSYPDLCAKTVESIPEHHRKTLPEIISATINVSMVEITESASNCSAIRRKLARKLDPIDLRALDDCLELFSRTISQLRKVLADLSTSNSTTTNYYYDLLTLLSGAMTNQATCLDGFAHSKKDTRKLIEGRVRRISKHFSNCLAMVKKLKKSDDKKKPPPRHLLQQEFPEYGGMRDGFPTWLSRKDRRLLQTVTNQTKVDLVVAKDGSGNFTTVNAALNATPSNSNTRFVIYIKTGAYFEYVDIGSSKKNIMLLGDGIEKTWIKGNRSVVDGWTTFQSSTFAVVGSGFLAKGISFENYAGPSKHQAVALRSGADFSAFYQCRFIGYQDTLYVHSLRQFYRECDVYGTVDFIFGNAAVVLQNCSLYARKPNPNQQNVFTAQGRDDPNQNTGISIHYGKVAAAADLLPVLSQFRSYLGRPWKLYSRTVYMLAKMESLVDPAGWLRWDQNSSVSLLYYGEYQNRGPGSNTSGRVTWPGYRIITNATEAAQFAPGNFIQANQWVPATGIPFTANLTV</sequence>
<dbReference type="NCBIfam" id="TIGR01614">
    <property type="entry name" value="PME_inhib"/>
    <property type="match status" value="2"/>
</dbReference>
<feature type="chain" id="PRO_5016356059" description="pectinesterase" evidence="15">
    <location>
        <begin position="26"/>
        <end position="1086"/>
    </location>
</feature>
<feature type="domain" description="Pectinesterase inhibitor" evidence="16">
    <location>
        <begin position="44"/>
        <end position="199"/>
    </location>
</feature>
<dbReference type="GO" id="GO:0004857">
    <property type="term" value="F:enzyme inhibitor activity"/>
    <property type="evidence" value="ECO:0007669"/>
    <property type="project" value="InterPro"/>
</dbReference>
<evidence type="ECO:0000256" key="11">
    <source>
        <dbReference type="ARBA" id="ARBA00023180"/>
    </source>
</evidence>
<dbReference type="Pfam" id="PF04043">
    <property type="entry name" value="PMEI"/>
    <property type="match status" value="2"/>
</dbReference>
<feature type="active site" evidence="14">
    <location>
        <position position="403"/>
    </location>
</feature>
<evidence type="ECO:0000259" key="16">
    <source>
        <dbReference type="SMART" id="SM00856"/>
    </source>
</evidence>
<evidence type="ECO:0000256" key="8">
    <source>
        <dbReference type="ARBA" id="ARBA00022801"/>
    </source>
</evidence>
<evidence type="ECO:0000256" key="15">
    <source>
        <dbReference type="SAM" id="SignalP"/>
    </source>
</evidence>
<keyword evidence="11" id="KW-0325">Glycoprotein</keyword>
<comment type="similarity">
    <text evidence="4">In the C-terminal section; belongs to the pectinesterase family.</text>
</comment>
<dbReference type="OrthoDB" id="2019149at2759"/>
<feature type="signal peptide" evidence="15">
    <location>
        <begin position="1"/>
        <end position="25"/>
    </location>
</feature>
<protein>
    <recommendedName>
        <fullName evidence="5">pectinesterase</fullName>
        <ecNumber evidence="5">3.1.1.11</ecNumber>
    </recommendedName>
</protein>
<dbReference type="InterPro" id="IPR000070">
    <property type="entry name" value="Pectinesterase_cat"/>
</dbReference>
<dbReference type="SMART" id="SM00856">
    <property type="entry name" value="PMEI"/>
    <property type="match status" value="2"/>
</dbReference>
<dbReference type="SUPFAM" id="SSF51126">
    <property type="entry name" value="Pectin lyase-like"/>
    <property type="match status" value="2"/>
</dbReference>
<dbReference type="FunFam" id="2.160.20.10:FF:000001">
    <property type="entry name" value="Pectinesterase"/>
    <property type="match status" value="2"/>
</dbReference>
<accession>A0A2Z7CQP9</accession>
<dbReference type="InterPro" id="IPR033131">
    <property type="entry name" value="Pectinesterase_Asp_AS"/>
</dbReference>
<comment type="catalytic activity">
    <reaction evidence="13">
        <text>[(1-&gt;4)-alpha-D-galacturonosyl methyl ester](n) + n H2O = [(1-&gt;4)-alpha-D-galacturonosyl](n) + n methanol + n H(+)</text>
        <dbReference type="Rhea" id="RHEA:22380"/>
        <dbReference type="Rhea" id="RHEA-COMP:14570"/>
        <dbReference type="Rhea" id="RHEA-COMP:14573"/>
        <dbReference type="ChEBI" id="CHEBI:15377"/>
        <dbReference type="ChEBI" id="CHEBI:15378"/>
        <dbReference type="ChEBI" id="CHEBI:17790"/>
        <dbReference type="ChEBI" id="CHEBI:140522"/>
        <dbReference type="ChEBI" id="CHEBI:140523"/>
        <dbReference type="EC" id="3.1.1.11"/>
    </reaction>
</comment>
<dbReference type="GO" id="GO:0030599">
    <property type="term" value="F:pectinesterase activity"/>
    <property type="evidence" value="ECO:0007669"/>
    <property type="project" value="UniProtKB-EC"/>
</dbReference>
<keyword evidence="8" id="KW-0378">Hydrolase</keyword>
<dbReference type="CDD" id="cd15798">
    <property type="entry name" value="PMEI-like_3"/>
    <property type="match status" value="2"/>
</dbReference>
<dbReference type="PANTHER" id="PTHR31707">
    <property type="entry name" value="PECTINESTERASE"/>
    <property type="match status" value="1"/>
</dbReference>
<proteinExistence type="inferred from homology"/>
<evidence type="ECO:0000256" key="7">
    <source>
        <dbReference type="ARBA" id="ARBA00022525"/>
    </source>
</evidence>
<dbReference type="SUPFAM" id="SSF101148">
    <property type="entry name" value="Plant invertase/pectin methylesterase inhibitor"/>
    <property type="match status" value="2"/>
</dbReference>
<dbReference type="InterPro" id="IPR011050">
    <property type="entry name" value="Pectin_lyase_fold/virulence"/>
</dbReference>
<comment type="similarity">
    <text evidence="3">In the N-terminal section; belongs to the PMEI family.</text>
</comment>
<evidence type="ECO:0000256" key="6">
    <source>
        <dbReference type="ARBA" id="ARBA00022512"/>
    </source>
</evidence>
<dbReference type="PROSITE" id="PS00503">
    <property type="entry name" value="PECTINESTERASE_2"/>
    <property type="match status" value="2"/>
</dbReference>
<dbReference type="InterPro" id="IPR006501">
    <property type="entry name" value="Pectinesterase_inhib_dom"/>
</dbReference>
<evidence type="ECO:0000256" key="9">
    <source>
        <dbReference type="ARBA" id="ARBA00023085"/>
    </source>
</evidence>
<name>A0A2Z7CQP9_9LAMI</name>
<gene>
    <name evidence="17" type="ORF">F511_16988</name>
</gene>
<keyword evidence="7" id="KW-0964">Secreted</keyword>
<evidence type="ECO:0000313" key="17">
    <source>
        <dbReference type="EMBL" id="KZV47146.1"/>
    </source>
</evidence>
<comment type="subcellular location">
    <subcellularLocation>
        <location evidence="1">Secreted</location>
        <location evidence="1">Cell wall</location>
    </subcellularLocation>
</comment>
<evidence type="ECO:0000256" key="1">
    <source>
        <dbReference type="ARBA" id="ARBA00004191"/>
    </source>
</evidence>
<dbReference type="UniPathway" id="UPA00545">
    <property type="reaction ID" value="UER00823"/>
</dbReference>
<comment type="pathway">
    <text evidence="2">Glycan metabolism; pectin degradation; 2-dehydro-3-deoxy-D-gluconate from pectin: step 1/5.</text>
</comment>
<keyword evidence="18" id="KW-1185">Reference proteome</keyword>
<evidence type="ECO:0000313" key="18">
    <source>
        <dbReference type="Proteomes" id="UP000250235"/>
    </source>
</evidence>
<keyword evidence="9" id="KW-0063">Aspartyl esterase</keyword>
<organism evidence="17 18">
    <name type="scientific">Dorcoceras hygrometricum</name>
    <dbReference type="NCBI Taxonomy" id="472368"/>
    <lineage>
        <taxon>Eukaryota</taxon>
        <taxon>Viridiplantae</taxon>
        <taxon>Streptophyta</taxon>
        <taxon>Embryophyta</taxon>
        <taxon>Tracheophyta</taxon>
        <taxon>Spermatophyta</taxon>
        <taxon>Magnoliopsida</taxon>
        <taxon>eudicotyledons</taxon>
        <taxon>Gunneridae</taxon>
        <taxon>Pentapetalae</taxon>
        <taxon>asterids</taxon>
        <taxon>lamiids</taxon>
        <taxon>Lamiales</taxon>
        <taxon>Gesneriaceae</taxon>
        <taxon>Didymocarpoideae</taxon>
        <taxon>Trichosporeae</taxon>
        <taxon>Loxocarpinae</taxon>
        <taxon>Dorcoceras</taxon>
    </lineage>
</organism>
<dbReference type="Gene3D" id="2.160.20.10">
    <property type="entry name" value="Single-stranded right-handed beta-helix, Pectin lyase-like"/>
    <property type="match status" value="2"/>
</dbReference>
<evidence type="ECO:0000256" key="3">
    <source>
        <dbReference type="ARBA" id="ARBA00006027"/>
    </source>
</evidence>
<dbReference type="GO" id="GO:0042545">
    <property type="term" value="P:cell wall modification"/>
    <property type="evidence" value="ECO:0007669"/>
    <property type="project" value="InterPro"/>
</dbReference>
<dbReference type="Proteomes" id="UP000250235">
    <property type="component" value="Unassembled WGS sequence"/>
</dbReference>
<dbReference type="Pfam" id="PF01095">
    <property type="entry name" value="Pectinesterase"/>
    <property type="match status" value="2"/>
</dbReference>
<dbReference type="EMBL" id="KQ995307">
    <property type="protein sequence ID" value="KZV47146.1"/>
    <property type="molecule type" value="Genomic_DNA"/>
</dbReference>
<dbReference type="EC" id="3.1.1.11" evidence="5"/>
<evidence type="ECO:0000256" key="2">
    <source>
        <dbReference type="ARBA" id="ARBA00005184"/>
    </source>
</evidence>
<reference evidence="17 18" key="1">
    <citation type="journal article" date="2015" name="Proc. Natl. Acad. Sci. U.S.A.">
        <title>The resurrection genome of Boea hygrometrica: A blueprint for survival of dehydration.</title>
        <authorList>
            <person name="Xiao L."/>
            <person name="Yang G."/>
            <person name="Zhang L."/>
            <person name="Yang X."/>
            <person name="Zhao S."/>
            <person name="Ji Z."/>
            <person name="Zhou Q."/>
            <person name="Hu M."/>
            <person name="Wang Y."/>
            <person name="Chen M."/>
            <person name="Xu Y."/>
            <person name="Jin H."/>
            <person name="Xiao X."/>
            <person name="Hu G."/>
            <person name="Bao F."/>
            <person name="Hu Y."/>
            <person name="Wan P."/>
            <person name="Li L."/>
            <person name="Deng X."/>
            <person name="Kuang T."/>
            <person name="Xiang C."/>
            <person name="Zhu J.K."/>
            <person name="Oliver M.J."/>
            <person name="He Y."/>
        </authorList>
    </citation>
    <scope>NUCLEOTIDE SEQUENCE [LARGE SCALE GENOMIC DNA]</scope>
    <source>
        <strain evidence="18">cv. XS01</strain>
    </source>
</reference>
<keyword evidence="10" id="KW-1015">Disulfide bond</keyword>
<feature type="domain" description="Pectinesterase inhibitor" evidence="16">
    <location>
        <begin position="563"/>
        <end position="718"/>
    </location>
</feature>
<keyword evidence="12" id="KW-0961">Cell wall biogenesis/degradation</keyword>
<evidence type="ECO:0000256" key="10">
    <source>
        <dbReference type="ARBA" id="ARBA00023157"/>
    </source>
</evidence>
<dbReference type="InterPro" id="IPR012334">
    <property type="entry name" value="Pectin_lyas_fold"/>
</dbReference>
<dbReference type="InterPro" id="IPR035513">
    <property type="entry name" value="Invertase/methylesterase_inhib"/>
</dbReference>
<keyword evidence="15" id="KW-0732">Signal</keyword>
<dbReference type="AlphaFoldDB" id="A0A2Z7CQP9"/>
<evidence type="ECO:0000256" key="13">
    <source>
        <dbReference type="ARBA" id="ARBA00047928"/>
    </source>
</evidence>
<feature type="active site" evidence="14">
    <location>
        <position position="922"/>
    </location>
</feature>
<evidence type="ECO:0000256" key="5">
    <source>
        <dbReference type="ARBA" id="ARBA00013229"/>
    </source>
</evidence>
<evidence type="ECO:0000256" key="4">
    <source>
        <dbReference type="ARBA" id="ARBA00007786"/>
    </source>
</evidence>